<evidence type="ECO:0000256" key="1">
    <source>
        <dbReference type="ARBA" id="ARBA00000900"/>
    </source>
</evidence>
<dbReference type="GeneID" id="40308156"/>
<evidence type="ECO:0000256" key="13">
    <source>
        <dbReference type="SAM" id="Phobius"/>
    </source>
</evidence>
<evidence type="ECO:0000256" key="2">
    <source>
        <dbReference type="ARBA" id="ARBA00004141"/>
    </source>
</evidence>
<feature type="transmembrane region" description="Helical" evidence="13">
    <location>
        <begin position="180"/>
        <end position="201"/>
    </location>
</feature>
<dbReference type="RefSeq" id="XP_029215239.1">
    <property type="nucleotide sequence ID" value="XM_029361772.1"/>
</dbReference>
<gene>
    <name evidence="15" type="ORF">BESB_031040</name>
</gene>
<keyword evidence="7 12" id="KW-0863">Zinc-finger</keyword>
<dbReference type="GO" id="GO:0006511">
    <property type="term" value="P:ubiquitin-dependent protein catabolic process"/>
    <property type="evidence" value="ECO:0007669"/>
    <property type="project" value="TreeGrafter"/>
</dbReference>
<feature type="transmembrane region" description="Helical" evidence="13">
    <location>
        <begin position="109"/>
        <end position="135"/>
    </location>
</feature>
<evidence type="ECO:0000256" key="11">
    <source>
        <dbReference type="ARBA" id="ARBA00023136"/>
    </source>
</evidence>
<dbReference type="GO" id="GO:0008270">
    <property type="term" value="F:zinc ion binding"/>
    <property type="evidence" value="ECO:0007669"/>
    <property type="project" value="UniProtKB-KW"/>
</dbReference>
<evidence type="ECO:0000259" key="14">
    <source>
        <dbReference type="PROSITE" id="PS50089"/>
    </source>
</evidence>
<evidence type="ECO:0000256" key="12">
    <source>
        <dbReference type="PROSITE-ProRule" id="PRU00175"/>
    </source>
</evidence>
<evidence type="ECO:0000313" key="15">
    <source>
        <dbReference type="EMBL" id="PFH31230.1"/>
    </source>
</evidence>
<dbReference type="VEuPathDB" id="ToxoDB:BESB_031040"/>
<comment type="catalytic activity">
    <reaction evidence="1">
        <text>S-ubiquitinyl-[E2 ubiquitin-conjugating enzyme]-L-cysteine + [acceptor protein]-L-lysine = [E2 ubiquitin-conjugating enzyme]-L-cysteine + N(6)-ubiquitinyl-[acceptor protein]-L-lysine.</text>
        <dbReference type="EC" id="2.3.2.27"/>
    </reaction>
</comment>
<name>A0A2A9M751_BESBE</name>
<dbReference type="AlphaFoldDB" id="A0A2A9M751"/>
<keyword evidence="16" id="KW-1185">Reference proteome</keyword>
<protein>
    <recommendedName>
        <fullName evidence="3">RING-type E3 ubiquitin transferase</fullName>
        <ecNumber evidence="3">2.3.2.27</ecNumber>
    </recommendedName>
</protein>
<proteinExistence type="predicted"/>
<keyword evidence="4" id="KW-0808">Transferase</keyword>
<keyword evidence="10 13" id="KW-1133">Transmembrane helix</keyword>
<feature type="transmembrane region" description="Helical" evidence="13">
    <location>
        <begin position="233"/>
        <end position="255"/>
    </location>
</feature>
<keyword evidence="9" id="KW-0862">Zinc</keyword>
<feature type="transmembrane region" description="Helical" evidence="13">
    <location>
        <begin position="147"/>
        <end position="168"/>
    </location>
</feature>
<dbReference type="GO" id="GO:0061630">
    <property type="term" value="F:ubiquitin protein ligase activity"/>
    <property type="evidence" value="ECO:0007669"/>
    <property type="project" value="UniProtKB-EC"/>
</dbReference>
<evidence type="ECO:0000256" key="7">
    <source>
        <dbReference type="ARBA" id="ARBA00022771"/>
    </source>
</evidence>
<dbReference type="PANTHER" id="PTHR45977">
    <property type="entry name" value="TARGET OF ERK KINASE MPK-1"/>
    <property type="match status" value="1"/>
</dbReference>
<dbReference type="STRING" id="94643.A0A2A9M751"/>
<reference evidence="15 16" key="1">
    <citation type="submission" date="2017-09" db="EMBL/GenBank/DDBJ databases">
        <title>Genome sequencing of Besnoitia besnoiti strain Bb-Ger1.</title>
        <authorList>
            <person name="Schares G."/>
            <person name="Venepally P."/>
            <person name="Lorenzi H.A."/>
        </authorList>
    </citation>
    <scope>NUCLEOTIDE SEQUENCE [LARGE SCALE GENOMIC DNA]</scope>
    <source>
        <strain evidence="15 16">Bb-Ger1</strain>
    </source>
</reference>
<evidence type="ECO:0000256" key="8">
    <source>
        <dbReference type="ARBA" id="ARBA00022786"/>
    </source>
</evidence>
<dbReference type="SMART" id="SM00184">
    <property type="entry name" value="RING"/>
    <property type="match status" value="1"/>
</dbReference>
<keyword evidence="11 13" id="KW-0472">Membrane</keyword>
<dbReference type="Gene3D" id="3.30.40.10">
    <property type="entry name" value="Zinc/RING finger domain, C3HC4 (zinc finger)"/>
    <property type="match status" value="1"/>
</dbReference>
<dbReference type="Proteomes" id="UP000224006">
    <property type="component" value="Chromosome XIII"/>
</dbReference>
<dbReference type="PANTHER" id="PTHR45977:SF13">
    <property type="entry name" value="GB|AAF27103.1"/>
    <property type="match status" value="1"/>
</dbReference>
<dbReference type="InterPro" id="IPR001841">
    <property type="entry name" value="Znf_RING"/>
</dbReference>
<feature type="domain" description="RING-type" evidence="14">
    <location>
        <begin position="394"/>
        <end position="437"/>
    </location>
</feature>
<dbReference type="SUPFAM" id="SSF57850">
    <property type="entry name" value="RING/U-box"/>
    <property type="match status" value="1"/>
</dbReference>
<dbReference type="EC" id="2.3.2.27" evidence="3"/>
<keyword evidence="6" id="KW-0479">Metal-binding</keyword>
<evidence type="ECO:0000256" key="4">
    <source>
        <dbReference type="ARBA" id="ARBA00022679"/>
    </source>
</evidence>
<accession>A0A2A9M751</accession>
<dbReference type="KEGG" id="bbes:BESB_031040"/>
<dbReference type="SMART" id="SM00744">
    <property type="entry name" value="RINGv"/>
    <property type="match status" value="1"/>
</dbReference>
<organism evidence="15 16">
    <name type="scientific">Besnoitia besnoiti</name>
    <name type="common">Apicomplexan protozoan</name>
    <dbReference type="NCBI Taxonomy" id="94643"/>
    <lineage>
        <taxon>Eukaryota</taxon>
        <taxon>Sar</taxon>
        <taxon>Alveolata</taxon>
        <taxon>Apicomplexa</taxon>
        <taxon>Conoidasida</taxon>
        <taxon>Coccidia</taxon>
        <taxon>Eucoccidiorida</taxon>
        <taxon>Eimeriorina</taxon>
        <taxon>Sarcocystidae</taxon>
        <taxon>Besnoitia</taxon>
    </lineage>
</organism>
<keyword evidence="8" id="KW-0833">Ubl conjugation pathway</keyword>
<comment type="subcellular location">
    <subcellularLocation>
        <location evidence="2">Membrane</location>
        <topology evidence="2">Multi-pass membrane protein</topology>
    </subcellularLocation>
</comment>
<comment type="caution">
    <text evidence="15">The sequence shown here is derived from an EMBL/GenBank/DDBJ whole genome shotgun (WGS) entry which is preliminary data.</text>
</comment>
<dbReference type="InterPro" id="IPR011016">
    <property type="entry name" value="Znf_RING-CH"/>
</dbReference>
<evidence type="ECO:0000256" key="3">
    <source>
        <dbReference type="ARBA" id="ARBA00012483"/>
    </source>
</evidence>
<dbReference type="InterPro" id="IPR013083">
    <property type="entry name" value="Znf_RING/FYVE/PHD"/>
</dbReference>
<dbReference type="OrthoDB" id="21204at2759"/>
<dbReference type="PROSITE" id="PS50089">
    <property type="entry name" value="ZF_RING_2"/>
    <property type="match status" value="1"/>
</dbReference>
<sequence length="465" mass="51627">MEAAEAEALALQIQRDLNEEGEAAARAFAPLSASQAAIILVEPALRRAKQLRERLLYKRRRSRERDMLHYHVNFTFLGSTLLISPLAGPQSTRSRVLRIADMLRRDRRMAASIYFFYGFCLMGFTACLVALLVLYRHDWDRGCDAGVKLWGLVWLGRMIVQLVLNTLVTSWRIRASLATVPRVLVILTRLVHAFGFTWWLFGVEQLYFEPHCGEPTLARTVAQIMFWVTGTVYLVPFLVYTLICLCLPCIIYFMVRFAVRPADRQPTPPLLIQQLEVKTYRDLVENLRRQYTLDTHEVDVQQERRSLPGLSFGTVIDSVSNLLASGAPSVSPSAPPPGGFARLGSTGAVGGGGLPGASSAGGLGARAVSRELGEGGPSASGLLERQSISINKSCPICMVDLDDEDEVLIMPCDSRHFFHKACVEHWLETSQACPICRANIVNILIGTPSDPNMAPVDQRDLEMQI</sequence>
<dbReference type="GO" id="GO:0016567">
    <property type="term" value="P:protein ubiquitination"/>
    <property type="evidence" value="ECO:0007669"/>
    <property type="project" value="TreeGrafter"/>
</dbReference>
<dbReference type="GO" id="GO:0016020">
    <property type="term" value="C:membrane"/>
    <property type="evidence" value="ECO:0007669"/>
    <property type="project" value="UniProtKB-SubCell"/>
</dbReference>
<keyword evidence="5 13" id="KW-0812">Transmembrane</keyword>
<evidence type="ECO:0000256" key="5">
    <source>
        <dbReference type="ARBA" id="ARBA00022692"/>
    </source>
</evidence>
<evidence type="ECO:0000256" key="9">
    <source>
        <dbReference type="ARBA" id="ARBA00022833"/>
    </source>
</evidence>
<dbReference type="EMBL" id="NWUJ01000016">
    <property type="protein sequence ID" value="PFH31230.1"/>
    <property type="molecule type" value="Genomic_DNA"/>
</dbReference>
<dbReference type="CDD" id="cd16454">
    <property type="entry name" value="RING-H2_PA-TM-RING"/>
    <property type="match status" value="1"/>
</dbReference>
<evidence type="ECO:0000313" key="16">
    <source>
        <dbReference type="Proteomes" id="UP000224006"/>
    </source>
</evidence>
<evidence type="ECO:0000256" key="10">
    <source>
        <dbReference type="ARBA" id="ARBA00022989"/>
    </source>
</evidence>
<dbReference type="Pfam" id="PF13639">
    <property type="entry name" value="zf-RING_2"/>
    <property type="match status" value="1"/>
</dbReference>
<evidence type="ECO:0000256" key="6">
    <source>
        <dbReference type="ARBA" id="ARBA00022723"/>
    </source>
</evidence>